<evidence type="ECO:0000259" key="2">
    <source>
        <dbReference type="Pfam" id="PF00933"/>
    </source>
</evidence>
<dbReference type="Pfam" id="PF00933">
    <property type="entry name" value="Glyco_hydro_3"/>
    <property type="match status" value="2"/>
</dbReference>
<evidence type="ECO:0000313" key="3">
    <source>
        <dbReference type="EMBL" id="KAH7542283.1"/>
    </source>
</evidence>
<dbReference type="EMBL" id="JAEACU010000002">
    <property type="protein sequence ID" value="KAH7542283.1"/>
    <property type="molecule type" value="Genomic_DNA"/>
</dbReference>
<evidence type="ECO:0000313" key="4">
    <source>
        <dbReference type="Proteomes" id="UP000813462"/>
    </source>
</evidence>
<dbReference type="InterPro" id="IPR017853">
    <property type="entry name" value="GH"/>
</dbReference>
<comment type="caution">
    <text evidence="3">The sequence shown here is derived from an EMBL/GenBank/DDBJ whole genome shotgun (WGS) entry which is preliminary data.</text>
</comment>
<name>A0A978VTY8_ZIZJJ</name>
<dbReference type="PANTHER" id="PTHR30620">
    <property type="entry name" value="PERIPLASMIC BETA-GLUCOSIDASE-RELATED"/>
    <property type="match status" value="1"/>
</dbReference>
<dbReference type="SUPFAM" id="SSF51445">
    <property type="entry name" value="(Trans)glycosidases"/>
    <property type="match status" value="1"/>
</dbReference>
<keyword evidence="1" id="KW-0378">Hydrolase</keyword>
<feature type="domain" description="Glycoside hydrolase family 3 N-terminal" evidence="2">
    <location>
        <begin position="86"/>
        <end position="185"/>
    </location>
</feature>
<evidence type="ECO:0000256" key="1">
    <source>
        <dbReference type="ARBA" id="ARBA00022801"/>
    </source>
</evidence>
<dbReference type="InterPro" id="IPR036962">
    <property type="entry name" value="Glyco_hydro_3_N_sf"/>
</dbReference>
<dbReference type="Proteomes" id="UP000813462">
    <property type="component" value="Unassembled WGS sequence"/>
</dbReference>
<organism evidence="3 4">
    <name type="scientific">Ziziphus jujuba var. spinosa</name>
    <dbReference type="NCBI Taxonomy" id="714518"/>
    <lineage>
        <taxon>Eukaryota</taxon>
        <taxon>Viridiplantae</taxon>
        <taxon>Streptophyta</taxon>
        <taxon>Embryophyta</taxon>
        <taxon>Tracheophyta</taxon>
        <taxon>Spermatophyta</taxon>
        <taxon>Magnoliopsida</taxon>
        <taxon>eudicotyledons</taxon>
        <taxon>Gunneridae</taxon>
        <taxon>Pentapetalae</taxon>
        <taxon>rosids</taxon>
        <taxon>fabids</taxon>
        <taxon>Rosales</taxon>
        <taxon>Rhamnaceae</taxon>
        <taxon>Paliureae</taxon>
        <taxon>Ziziphus</taxon>
    </lineage>
</organism>
<protein>
    <recommendedName>
        <fullName evidence="2">Glycoside hydrolase family 3 N-terminal domain-containing protein</fullName>
    </recommendedName>
</protein>
<gene>
    <name evidence="3" type="ORF">FEM48_Zijuj02G0057100</name>
</gene>
<dbReference type="InterPro" id="IPR001764">
    <property type="entry name" value="Glyco_hydro_3_N"/>
</dbReference>
<sequence length="271" mass="30341">MEEMEVERSCIYRNPKEPVEARVKGLLSRMTMEERIYWPNHPNRTPRCHLRRCDYPPLHRNGYKLWAWDTSHICDFAVHDNSSVYGATVFPHNVGLGATRDADLAQKTGIATALEVRARGIHCTFSPRVAILLVQHSLYFCKKDNLHCYSLARAATGGQQQGYPFVAGRHNVVACAKHFVGDGGTKDSVSTIMASYSSWNGTKLHVHRYLLTDILKDKLGFKGTVISDSKGVDRLMQSRCNCIAVAINSGIDMGEFIVISGIRGDTNEQDR</sequence>
<dbReference type="GO" id="GO:0008422">
    <property type="term" value="F:beta-glucosidase activity"/>
    <property type="evidence" value="ECO:0007669"/>
    <property type="project" value="TreeGrafter"/>
</dbReference>
<dbReference type="Gene3D" id="3.20.20.300">
    <property type="entry name" value="Glycoside hydrolase, family 3, N-terminal domain"/>
    <property type="match status" value="2"/>
</dbReference>
<dbReference type="AlphaFoldDB" id="A0A978VTY8"/>
<accession>A0A978VTY8</accession>
<dbReference type="PRINTS" id="PR00133">
    <property type="entry name" value="GLHYDRLASE3"/>
</dbReference>
<dbReference type="GO" id="GO:0009251">
    <property type="term" value="P:glucan catabolic process"/>
    <property type="evidence" value="ECO:0007669"/>
    <property type="project" value="TreeGrafter"/>
</dbReference>
<reference evidence="3" key="1">
    <citation type="journal article" date="2021" name="Front. Plant Sci.">
        <title>Chromosome-Scale Genome Assembly for Chinese Sour Jujube and Insights Into Its Genome Evolution and Domestication Signature.</title>
        <authorList>
            <person name="Shen L.-Y."/>
            <person name="Luo H."/>
            <person name="Wang X.-L."/>
            <person name="Wang X.-M."/>
            <person name="Qiu X.-J."/>
            <person name="Liu H."/>
            <person name="Zhou S.-S."/>
            <person name="Jia K.-H."/>
            <person name="Nie S."/>
            <person name="Bao Y.-T."/>
            <person name="Zhang R.-G."/>
            <person name="Yun Q.-Z."/>
            <person name="Chai Y.-H."/>
            <person name="Lu J.-Y."/>
            <person name="Li Y."/>
            <person name="Zhao S.-W."/>
            <person name="Mao J.-F."/>
            <person name="Jia S.-G."/>
            <person name="Mao Y.-M."/>
        </authorList>
    </citation>
    <scope>NUCLEOTIDE SEQUENCE</scope>
    <source>
        <strain evidence="3">AT0</strain>
        <tissue evidence="3">Leaf</tissue>
    </source>
</reference>
<dbReference type="PANTHER" id="PTHR30620:SF33">
    <property type="entry name" value="BETA-D-GLUCAN EXOHYDROLASE-LIKE PROTEIN-RELATED"/>
    <property type="match status" value="1"/>
</dbReference>
<feature type="domain" description="Glycoside hydrolase family 3 N-terminal" evidence="2">
    <location>
        <begin position="188"/>
        <end position="253"/>
    </location>
</feature>
<proteinExistence type="predicted"/>
<dbReference type="InterPro" id="IPR051915">
    <property type="entry name" value="Cellulose_Degrad_GH3"/>
</dbReference>